<dbReference type="SUPFAM" id="SSF51182">
    <property type="entry name" value="RmlC-like cupins"/>
    <property type="match status" value="1"/>
</dbReference>
<dbReference type="AlphaFoldDB" id="A0A378JKQ0"/>
<sequence>MKTSFRCVVTGKKSDGTSFIEEDYSASKSPLGIYDFWATEEMPPSSQAKNSLLNKPTSLEPSENGTIFRFFEIPPTDKNCSREEAEKQAQEAFTAAKGAHCRINTKRHPMMHTTNTIDYVVVLKGEVTLLLDEGEVKLKPFDAVVQRSTNHYWINEGKEPVLMLGVLLTTKK</sequence>
<proteinExistence type="predicted"/>
<dbReference type="EMBL" id="UGOD01000001">
    <property type="protein sequence ID" value="STX51764.1"/>
    <property type="molecule type" value="Genomic_DNA"/>
</dbReference>
<reference evidence="2 3" key="1">
    <citation type="submission" date="2018-06" db="EMBL/GenBank/DDBJ databases">
        <authorList>
            <consortium name="Pathogen Informatics"/>
            <person name="Doyle S."/>
        </authorList>
    </citation>
    <scope>NUCLEOTIDE SEQUENCE [LARGE SCALE GENOMIC DNA]</scope>
    <source>
        <strain evidence="2 3">NCTC13316</strain>
    </source>
</reference>
<gene>
    <name evidence="2" type="ORF">NCTC13316_01862</name>
</gene>
<evidence type="ECO:0000313" key="3">
    <source>
        <dbReference type="Proteomes" id="UP000254794"/>
    </source>
</evidence>
<feature type="domain" description="Cupin type-2" evidence="1">
    <location>
        <begin position="110"/>
        <end position="164"/>
    </location>
</feature>
<dbReference type="RefSeq" id="WP_115331380.1">
    <property type="nucleotide sequence ID" value="NZ_CAAAHP010000002.1"/>
</dbReference>
<dbReference type="PANTHER" id="PTHR36156:SF2">
    <property type="entry name" value="CUPIN TYPE-2 DOMAIN-CONTAINING PROTEIN"/>
    <property type="match status" value="1"/>
</dbReference>
<dbReference type="InterPro" id="IPR047142">
    <property type="entry name" value="OryJ/VirC-like"/>
</dbReference>
<dbReference type="InterPro" id="IPR011051">
    <property type="entry name" value="RmlC_Cupin_sf"/>
</dbReference>
<dbReference type="Gene3D" id="2.60.120.10">
    <property type="entry name" value="Jelly Rolls"/>
    <property type="match status" value="1"/>
</dbReference>
<dbReference type="InterPro" id="IPR014710">
    <property type="entry name" value="RmlC-like_jellyroll"/>
</dbReference>
<dbReference type="Pfam" id="PF07883">
    <property type="entry name" value="Cupin_2"/>
    <property type="match status" value="1"/>
</dbReference>
<name>A0A378JKQ0_9GAMM</name>
<accession>A0A378JKQ0</accession>
<dbReference type="PANTHER" id="PTHR36156">
    <property type="entry name" value="SLR2101 PROTEIN"/>
    <property type="match status" value="1"/>
</dbReference>
<evidence type="ECO:0000259" key="1">
    <source>
        <dbReference type="Pfam" id="PF07883"/>
    </source>
</evidence>
<dbReference type="OrthoDB" id="713485at2"/>
<evidence type="ECO:0000313" key="2">
    <source>
        <dbReference type="EMBL" id="STX51764.1"/>
    </source>
</evidence>
<organism evidence="2 3">
    <name type="scientific">Legionella busanensis</name>
    <dbReference type="NCBI Taxonomy" id="190655"/>
    <lineage>
        <taxon>Bacteria</taxon>
        <taxon>Pseudomonadati</taxon>
        <taxon>Pseudomonadota</taxon>
        <taxon>Gammaproteobacteria</taxon>
        <taxon>Legionellales</taxon>
        <taxon>Legionellaceae</taxon>
        <taxon>Legionella</taxon>
    </lineage>
</organism>
<dbReference type="CDD" id="cd02231">
    <property type="entry name" value="cupin_BLL6423-like"/>
    <property type="match status" value="1"/>
</dbReference>
<protein>
    <submittedName>
        <fullName evidence="2">Cupin domain</fullName>
    </submittedName>
</protein>
<dbReference type="Proteomes" id="UP000254794">
    <property type="component" value="Unassembled WGS sequence"/>
</dbReference>
<keyword evidence="3" id="KW-1185">Reference proteome</keyword>
<dbReference type="InterPro" id="IPR013096">
    <property type="entry name" value="Cupin_2"/>
</dbReference>